<evidence type="ECO:0000313" key="2">
    <source>
        <dbReference type="EMBL" id="TFY77986.1"/>
    </source>
</evidence>
<dbReference type="EMBL" id="SFCI01000776">
    <property type="protein sequence ID" value="TFY77986.1"/>
    <property type="molecule type" value="Genomic_DNA"/>
</dbReference>
<organism evidence="2 3">
    <name type="scientific">Hericium alpestre</name>
    <dbReference type="NCBI Taxonomy" id="135208"/>
    <lineage>
        <taxon>Eukaryota</taxon>
        <taxon>Fungi</taxon>
        <taxon>Dikarya</taxon>
        <taxon>Basidiomycota</taxon>
        <taxon>Agaricomycotina</taxon>
        <taxon>Agaricomycetes</taxon>
        <taxon>Russulales</taxon>
        <taxon>Hericiaceae</taxon>
        <taxon>Hericium</taxon>
    </lineage>
</organism>
<evidence type="ECO:0000256" key="1">
    <source>
        <dbReference type="SAM" id="MobiDB-lite"/>
    </source>
</evidence>
<name>A0A4Y9ZSW8_9AGAM</name>
<protein>
    <submittedName>
        <fullName evidence="2">Uncharacterized protein</fullName>
    </submittedName>
</protein>
<comment type="caution">
    <text evidence="2">The sequence shown here is derived from an EMBL/GenBank/DDBJ whole genome shotgun (WGS) entry which is preliminary data.</text>
</comment>
<dbReference type="AlphaFoldDB" id="A0A4Y9ZSW8"/>
<evidence type="ECO:0000313" key="3">
    <source>
        <dbReference type="Proteomes" id="UP000298061"/>
    </source>
</evidence>
<dbReference type="Proteomes" id="UP000298061">
    <property type="component" value="Unassembled WGS sequence"/>
</dbReference>
<keyword evidence="3" id="KW-1185">Reference proteome</keyword>
<feature type="region of interest" description="Disordered" evidence="1">
    <location>
        <begin position="1"/>
        <end position="69"/>
    </location>
</feature>
<accession>A0A4Y9ZSW8</accession>
<sequence>MRRHYRNHPQSPAAEDGSGWSSASPLPGPGLQIIGYATPATAAAANGTSSDEDDSPMEIDVPGRRGRTLSWEPYTPDWYEQKYKEEGYMSGRRGS</sequence>
<gene>
    <name evidence="2" type="ORF">EWM64_g6027</name>
</gene>
<proteinExistence type="predicted"/>
<reference evidence="2 3" key="1">
    <citation type="submission" date="2019-02" db="EMBL/GenBank/DDBJ databases">
        <title>Genome sequencing of the rare red list fungi Hericium alpestre (H. flagellum).</title>
        <authorList>
            <person name="Buettner E."/>
            <person name="Kellner H."/>
        </authorList>
    </citation>
    <scope>NUCLEOTIDE SEQUENCE [LARGE SCALE GENOMIC DNA]</scope>
    <source>
        <strain evidence="2 3">DSM 108284</strain>
    </source>
</reference>